<proteinExistence type="predicted"/>
<evidence type="ECO:0000313" key="1">
    <source>
        <dbReference type="EMBL" id="KAJ9073832.1"/>
    </source>
</evidence>
<dbReference type="Proteomes" id="UP001165960">
    <property type="component" value="Unassembled WGS sequence"/>
</dbReference>
<sequence>MQFGKLLLAAPVVVLENESYDLLVGTQFLRKYNGIINLKDGFLSILGYYVPLIFEEPVKVPRKRLKTATAPILAIIMLTVAMSTLC</sequence>
<accession>A0ACC2THU4</accession>
<dbReference type="EMBL" id="QTSX02002884">
    <property type="protein sequence ID" value="KAJ9073832.1"/>
    <property type="molecule type" value="Genomic_DNA"/>
</dbReference>
<gene>
    <name evidence="1" type="ORF">DSO57_1012368</name>
</gene>
<reference evidence="1" key="1">
    <citation type="submission" date="2022-04" db="EMBL/GenBank/DDBJ databases">
        <title>Genome of the entomopathogenic fungus Entomophthora muscae.</title>
        <authorList>
            <person name="Elya C."/>
            <person name="Lovett B.R."/>
            <person name="Lee E."/>
            <person name="Macias A.M."/>
            <person name="Hajek A.E."/>
            <person name="De Bivort B.L."/>
            <person name="Kasson M.T."/>
            <person name="De Fine Licht H.H."/>
            <person name="Stajich J.E."/>
        </authorList>
    </citation>
    <scope>NUCLEOTIDE SEQUENCE</scope>
    <source>
        <strain evidence="1">Berkeley</strain>
    </source>
</reference>
<evidence type="ECO:0000313" key="2">
    <source>
        <dbReference type="Proteomes" id="UP001165960"/>
    </source>
</evidence>
<keyword evidence="2" id="KW-1185">Reference proteome</keyword>
<comment type="caution">
    <text evidence="1">The sequence shown here is derived from an EMBL/GenBank/DDBJ whole genome shotgun (WGS) entry which is preliminary data.</text>
</comment>
<organism evidence="1 2">
    <name type="scientific">Entomophthora muscae</name>
    <dbReference type="NCBI Taxonomy" id="34485"/>
    <lineage>
        <taxon>Eukaryota</taxon>
        <taxon>Fungi</taxon>
        <taxon>Fungi incertae sedis</taxon>
        <taxon>Zoopagomycota</taxon>
        <taxon>Entomophthoromycotina</taxon>
        <taxon>Entomophthoromycetes</taxon>
        <taxon>Entomophthorales</taxon>
        <taxon>Entomophthoraceae</taxon>
        <taxon>Entomophthora</taxon>
    </lineage>
</organism>
<protein>
    <submittedName>
        <fullName evidence="1">Uncharacterized protein</fullName>
    </submittedName>
</protein>
<name>A0ACC2THU4_9FUNG</name>